<dbReference type="AlphaFoldDB" id="A0A6S7KLC9"/>
<sequence>MSATQVLLAKLQENDITLESFPETSVSPSGTSSGVSDSGFGDSIGVNSCEQHEKARNKKFSSLFCQFVNICLQKEPDSRPSASTLLNHSFFKHAKKKVKETLPELLLPVLPATFDNNEMKNVTLVASVTDSFDNLTIGSWNF</sequence>
<dbReference type="InterPro" id="IPR047173">
    <property type="entry name" value="STRAD_A/B-like"/>
</dbReference>
<feature type="compositionally biased region" description="Low complexity" evidence="2">
    <location>
        <begin position="24"/>
        <end position="39"/>
    </location>
</feature>
<dbReference type="GO" id="GO:1902554">
    <property type="term" value="C:serine/threonine protein kinase complex"/>
    <property type="evidence" value="ECO:0007669"/>
    <property type="project" value="TreeGrafter"/>
</dbReference>
<dbReference type="Gene3D" id="1.10.510.10">
    <property type="entry name" value="Transferase(Phosphotransferase) domain 1"/>
    <property type="match status" value="1"/>
</dbReference>
<dbReference type="EMBL" id="CACRXK020015893">
    <property type="protein sequence ID" value="CAB4029033.1"/>
    <property type="molecule type" value="Genomic_DNA"/>
</dbReference>
<protein>
    <submittedName>
        <fullName evidence="3">Uncharacterized protein</fullName>
    </submittedName>
</protein>
<gene>
    <name evidence="3" type="ORF">PACLA_8A006256</name>
</gene>
<dbReference type="GO" id="GO:0006611">
    <property type="term" value="P:protein export from nucleus"/>
    <property type="evidence" value="ECO:0007669"/>
    <property type="project" value="TreeGrafter"/>
</dbReference>
<dbReference type="InterPro" id="IPR011009">
    <property type="entry name" value="Kinase-like_dom_sf"/>
</dbReference>
<organism evidence="3 4">
    <name type="scientific">Paramuricea clavata</name>
    <name type="common">Red gorgonian</name>
    <name type="synonym">Violescent sea-whip</name>
    <dbReference type="NCBI Taxonomy" id="317549"/>
    <lineage>
        <taxon>Eukaryota</taxon>
        <taxon>Metazoa</taxon>
        <taxon>Cnidaria</taxon>
        <taxon>Anthozoa</taxon>
        <taxon>Octocorallia</taxon>
        <taxon>Malacalcyonacea</taxon>
        <taxon>Plexauridae</taxon>
        <taxon>Paramuricea</taxon>
    </lineage>
</organism>
<comment type="similarity">
    <text evidence="1">Belongs to the protein kinase superfamily. STE Ser/Thr protein kinase family. STE20 subfamily.</text>
</comment>
<dbReference type="PANTHER" id="PTHR48014:SF21">
    <property type="entry name" value="SERINE_THREONINE-PROTEIN KINASE FRAY2"/>
    <property type="match status" value="1"/>
</dbReference>
<evidence type="ECO:0000313" key="4">
    <source>
        <dbReference type="Proteomes" id="UP001152795"/>
    </source>
</evidence>
<evidence type="ECO:0000256" key="1">
    <source>
        <dbReference type="ARBA" id="ARBA00008874"/>
    </source>
</evidence>
<dbReference type="SUPFAM" id="SSF56112">
    <property type="entry name" value="Protein kinase-like (PK-like)"/>
    <property type="match status" value="1"/>
</dbReference>
<reference evidence="3" key="1">
    <citation type="submission" date="2020-04" db="EMBL/GenBank/DDBJ databases">
        <authorList>
            <person name="Alioto T."/>
            <person name="Alioto T."/>
            <person name="Gomez Garrido J."/>
        </authorList>
    </citation>
    <scope>NUCLEOTIDE SEQUENCE</scope>
    <source>
        <strain evidence="3">A484AB</strain>
    </source>
</reference>
<proteinExistence type="inferred from homology"/>
<evidence type="ECO:0000313" key="3">
    <source>
        <dbReference type="EMBL" id="CAB4029033.1"/>
    </source>
</evidence>
<dbReference type="GO" id="GO:0043539">
    <property type="term" value="F:protein serine/threonine kinase activator activity"/>
    <property type="evidence" value="ECO:0007669"/>
    <property type="project" value="InterPro"/>
</dbReference>
<evidence type="ECO:0000256" key="2">
    <source>
        <dbReference type="SAM" id="MobiDB-lite"/>
    </source>
</evidence>
<dbReference type="Proteomes" id="UP001152795">
    <property type="component" value="Unassembled WGS sequence"/>
</dbReference>
<dbReference type="OrthoDB" id="840771at2759"/>
<accession>A0A6S7KLC9</accession>
<name>A0A6S7KLC9_PARCT</name>
<comment type="caution">
    <text evidence="3">The sequence shown here is derived from an EMBL/GenBank/DDBJ whole genome shotgun (WGS) entry which is preliminary data.</text>
</comment>
<dbReference type="PANTHER" id="PTHR48014">
    <property type="entry name" value="SERINE/THREONINE-PROTEIN KINASE FRAY2"/>
    <property type="match status" value="1"/>
</dbReference>
<keyword evidence="4" id="KW-1185">Reference proteome</keyword>
<feature type="region of interest" description="Disordered" evidence="2">
    <location>
        <begin position="20"/>
        <end position="39"/>
    </location>
</feature>